<dbReference type="CDD" id="cd12914">
    <property type="entry name" value="PDC1_DGC_like"/>
    <property type="match status" value="1"/>
</dbReference>
<dbReference type="EC" id="2.7.13.3" evidence="2"/>
<dbReference type="Pfam" id="PF07730">
    <property type="entry name" value="HisKA_3"/>
    <property type="match status" value="1"/>
</dbReference>
<evidence type="ECO:0000256" key="8">
    <source>
        <dbReference type="ARBA" id="ARBA00023012"/>
    </source>
</evidence>
<evidence type="ECO:0000256" key="6">
    <source>
        <dbReference type="ARBA" id="ARBA00022777"/>
    </source>
</evidence>
<dbReference type="SUPFAM" id="SSF55874">
    <property type="entry name" value="ATPase domain of HSP90 chaperone/DNA topoisomerase II/histidine kinase"/>
    <property type="match status" value="1"/>
</dbReference>
<dbReference type="EMBL" id="BPQH01000023">
    <property type="protein sequence ID" value="GJD52914.1"/>
    <property type="molecule type" value="Genomic_DNA"/>
</dbReference>
<dbReference type="Pfam" id="PF08448">
    <property type="entry name" value="PAS_4"/>
    <property type="match status" value="1"/>
</dbReference>
<gene>
    <name evidence="11" type="ORF">OPKNFCMD_5681</name>
</gene>
<dbReference type="Gene3D" id="1.20.5.1930">
    <property type="match status" value="1"/>
</dbReference>
<keyword evidence="9" id="KW-1133">Transmembrane helix</keyword>
<dbReference type="InterPro" id="IPR000014">
    <property type="entry name" value="PAS"/>
</dbReference>
<keyword evidence="5" id="KW-0547">Nucleotide-binding</keyword>
<keyword evidence="7" id="KW-0067">ATP-binding</keyword>
<dbReference type="NCBIfam" id="TIGR00229">
    <property type="entry name" value="sensory_box"/>
    <property type="match status" value="1"/>
</dbReference>
<keyword evidence="6" id="KW-0418">Kinase</keyword>
<reference evidence="11" key="1">
    <citation type="journal article" date="2021" name="Front. Microbiol.">
        <title>Comprehensive Comparative Genomics and Phenotyping of Methylobacterium Species.</title>
        <authorList>
            <person name="Alessa O."/>
            <person name="Ogura Y."/>
            <person name="Fujitani Y."/>
            <person name="Takami H."/>
            <person name="Hayashi T."/>
            <person name="Sahin N."/>
            <person name="Tani A."/>
        </authorList>
    </citation>
    <scope>NUCLEOTIDE SEQUENCE</scope>
    <source>
        <strain evidence="11">KCTC 52305</strain>
    </source>
</reference>
<feature type="domain" description="PAC" evidence="10">
    <location>
        <begin position="394"/>
        <end position="445"/>
    </location>
</feature>
<keyword evidence="9" id="KW-0472">Membrane</keyword>
<evidence type="ECO:0000259" key="10">
    <source>
        <dbReference type="PROSITE" id="PS50113"/>
    </source>
</evidence>
<keyword evidence="8" id="KW-0902">Two-component regulatory system</keyword>
<dbReference type="PANTHER" id="PTHR24421">
    <property type="entry name" value="NITRATE/NITRITE SENSOR PROTEIN NARX-RELATED"/>
    <property type="match status" value="1"/>
</dbReference>
<sequence>MQAGRPRGGGPAAEWQWPERVFGRRGAVGRSGSRVRLSVFWALWAVCAAAFATSATVWAQRSHDAALLAAREDVSGVVVSGAKALENVFGLADVLLRRLSEATLEGDLSGPTIDRLCPSFLCSTSRRLSPYMLMAVTRADGDVLVQDTEMPRRNLAARDYFDAQRERDADLYIGAPRRTPLIDGLFVPMSRRVTLRDGSFGGIVAAAINVDLFRAVLQGLADGRVDGIRLRDARGTSLVDWSAEARSRPDASCRSEAMGITASRVLRIGDLSVEVCRSPANALRPWRNQLLAVAGAGSLLLLAPVLAYPAVSRYLRRQAGLRELVAGSSDMQFIVAARPDGRFVLEALTFSREGARGPAAASLVGRTARDLFPPETADAVEADYRAVLASGETRRIERRIRIGGAAFVWSSVLVPLHEPGGGRAYIYGAATDMTEDRRLERRLLGFVEDALRREDEERRRIARELHDTTGQNLIAAGFALGVVQRGLADAPQPVRAALAQVRAMLDASVAELRTLSYVLHPALLDEAGLEVALGTLAEGFQQRAGIAVAVAVDHEIAGLRWSPAVELALYRVAQEALTNVQRHAAAQEARVSLRKPAPGRLELVIEDGAAGSAGAAPTATPVTEGAGVRGMRDRLEALGGTLSLTRRPSGLRVTATLPARAAAGDA</sequence>
<evidence type="ECO:0000256" key="7">
    <source>
        <dbReference type="ARBA" id="ARBA00022840"/>
    </source>
</evidence>
<dbReference type="InterPro" id="IPR050482">
    <property type="entry name" value="Sensor_HK_TwoCompSys"/>
</dbReference>
<dbReference type="Pfam" id="PF02518">
    <property type="entry name" value="HATPase_c"/>
    <property type="match status" value="1"/>
</dbReference>
<evidence type="ECO:0000256" key="5">
    <source>
        <dbReference type="ARBA" id="ARBA00022741"/>
    </source>
</evidence>
<evidence type="ECO:0000256" key="9">
    <source>
        <dbReference type="SAM" id="Phobius"/>
    </source>
</evidence>
<evidence type="ECO:0000256" key="3">
    <source>
        <dbReference type="ARBA" id="ARBA00022553"/>
    </source>
</evidence>
<dbReference type="InterPro" id="IPR013656">
    <property type="entry name" value="PAS_4"/>
</dbReference>
<dbReference type="SUPFAM" id="SSF55785">
    <property type="entry name" value="PYP-like sensor domain (PAS domain)"/>
    <property type="match status" value="1"/>
</dbReference>
<keyword evidence="3" id="KW-0597">Phosphoprotein</keyword>
<dbReference type="Proteomes" id="UP001055167">
    <property type="component" value="Unassembled WGS sequence"/>
</dbReference>
<dbReference type="InterPro" id="IPR011712">
    <property type="entry name" value="Sig_transdc_His_kin_sub3_dim/P"/>
</dbReference>
<keyword evidence="9" id="KW-0812">Transmembrane</keyword>
<evidence type="ECO:0000256" key="1">
    <source>
        <dbReference type="ARBA" id="ARBA00000085"/>
    </source>
</evidence>
<evidence type="ECO:0000313" key="12">
    <source>
        <dbReference type="Proteomes" id="UP001055167"/>
    </source>
</evidence>
<proteinExistence type="predicted"/>
<protein>
    <recommendedName>
        <fullName evidence="2">histidine kinase</fullName>
        <ecNumber evidence="2">2.7.13.3</ecNumber>
    </recommendedName>
</protein>
<dbReference type="InterPro" id="IPR000700">
    <property type="entry name" value="PAS-assoc_C"/>
</dbReference>
<dbReference type="InterPro" id="IPR035965">
    <property type="entry name" value="PAS-like_dom_sf"/>
</dbReference>
<organism evidence="11 12">
    <name type="scientific">Methylobacterium crusticola</name>
    <dbReference type="NCBI Taxonomy" id="1697972"/>
    <lineage>
        <taxon>Bacteria</taxon>
        <taxon>Pseudomonadati</taxon>
        <taxon>Pseudomonadota</taxon>
        <taxon>Alphaproteobacteria</taxon>
        <taxon>Hyphomicrobiales</taxon>
        <taxon>Methylobacteriaceae</taxon>
        <taxon>Methylobacterium</taxon>
    </lineage>
</organism>
<dbReference type="Gene3D" id="3.30.450.20">
    <property type="entry name" value="PAS domain"/>
    <property type="match status" value="2"/>
</dbReference>
<keyword evidence="4" id="KW-0808">Transferase</keyword>
<accession>A0ABQ4R6X7</accession>
<evidence type="ECO:0000256" key="4">
    <source>
        <dbReference type="ARBA" id="ARBA00022679"/>
    </source>
</evidence>
<evidence type="ECO:0000313" key="11">
    <source>
        <dbReference type="EMBL" id="GJD52914.1"/>
    </source>
</evidence>
<dbReference type="InterPro" id="IPR036890">
    <property type="entry name" value="HATPase_C_sf"/>
</dbReference>
<name>A0ABQ4R6X7_9HYPH</name>
<dbReference type="InterPro" id="IPR003594">
    <property type="entry name" value="HATPase_dom"/>
</dbReference>
<dbReference type="PANTHER" id="PTHR24421:SF10">
    <property type="entry name" value="NITRATE_NITRITE SENSOR PROTEIN NARQ"/>
    <property type="match status" value="1"/>
</dbReference>
<evidence type="ECO:0000256" key="2">
    <source>
        <dbReference type="ARBA" id="ARBA00012438"/>
    </source>
</evidence>
<comment type="caution">
    <text evidence="11">The sequence shown here is derived from an EMBL/GenBank/DDBJ whole genome shotgun (WGS) entry which is preliminary data.</text>
</comment>
<comment type="catalytic activity">
    <reaction evidence="1">
        <text>ATP + protein L-histidine = ADP + protein N-phospho-L-histidine.</text>
        <dbReference type="EC" id="2.7.13.3"/>
    </reaction>
</comment>
<reference evidence="11" key="2">
    <citation type="submission" date="2021-08" db="EMBL/GenBank/DDBJ databases">
        <authorList>
            <person name="Tani A."/>
            <person name="Ola A."/>
            <person name="Ogura Y."/>
            <person name="Katsura K."/>
            <person name="Hayashi T."/>
        </authorList>
    </citation>
    <scope>NUCLEOTIDE SEQUENCE</scope>
    <source>
        <strain evidence="11">KCTC 52305</strain>
    </source>
</reference>
<dbReference type="PROSITE" id="PS50113">
    <property type="entry name" value="PAC"/>
    <property type="match status" value="1"/>
</dbReference>
<dbReference type="CDD" id="cd16917">
    <property type="entry name" value="HATPase_UhpB-NarQ-NarX-like"/>
    <property type="match status" value="1"/>
</dbReference>
<dbReference type="Gene3D" id="3.30.565.10">
    <property type="entry name" value="Histidine kinase-like ATPase, C-terminal domain"/>
    <property type="match status" value="1"/>
</dbReference>
<feature type="transmembrane region" description="Helical" evidence="9">
    <location>
        <begin position="39"/>
        <end position="59"/>
    </location>
</feature>
<keyword evidence="12" id="KW-1185">Reference proteome</keyword>